<evidence type="ECO:0000256" key="7">
    <source>
        <dbReference type="ARBA" id="ARBA00023239"/>
    </source>
</evidence>
<dbReference type="AlphaFoldDB" id="A0A5E4LMU8"/>
<dbReference type="GO" id="GO:0005524">
    <property type="term" value="F:ATP binding"/>
    <property type="evidence" value="ECO:0007669"/>
    <property type="project" value="UniProtKB-KW"/>
</dbReference>
<dbReference type="InterPro" id="IPR053859">
    <property type="entry name" value="MVD-like_N"/>
</dbReference>
<feature type="domain" description="Diphosphomevalonate decarboxylase-like N-terminal" evidence="10">
    <location>
        <begin position="8"/>
        <end position="164"/>
    </location>
</feature>
<organism evidence="11 12">
    <name type="scientific">Candidatus Bilamarchaeum dharawalense</name>
    <dbReference type="NCBI Taxonomy" id="2885759"/>
    <lineage>
        <taxon>Archaea</taxon>
        <taxon>Candidatus Micrarchaeota</taxon>
        <taxon>Candidatus Micrarchaeia</taxon>
        <taxon>Candidatus Anstonellales</taxon>
        <taxon>Candidatus Bilamarchaeaceae</taxon>
        <taxon>Candidatus Bilamarchaeum</taxon>
    </lineage>
</organism>
<protein>
    <recommendedName>
        <fullName evidence="2 8">Diphosphomevalonate decarboxylase</fullName>
        <ecNumber evidence="2 8">4.1.1.33</ecNumber>
    </recommendedName>
</protein>
<dbReference type="Pfam" id="PF18376">
    <property type="entry name" value="MDD_C"/>
    <property type="match status" value="1"/>
</dbReference>
<proteinExistence type="inferred from homology"/>
<dbReference type="SUPFAM" id="SSF55060">
    <property type="entry name" value="GHMP Kinase, C-terminal domain"/>
    <property type="match status" value="1"/>
</dbReference>
<keyword evidence="5" id="KW-0067">ATP-binding</keyword>
<dbReference type="InterPro" id="IPR036554">
    <property type="entry name" value="GHMP_kinase_C_sf"/>
</dbReference>
<evidence type="ECO:0000256" key="2">
    <source>
        <dbReference type="ARBA" id="ARBA00012296"/>
    </source>
</evidence>
<dbReference type="InterPro" id="IPR041431">
    <property type="entry name" value="Mvd1_C"/>
</dbReference>
<comment type="similarity">
    <text evidence="1">Belongs to the diphosphomevalonate decarboxylase family.</text>
</comment>
<name>A0A5E4LMU8_9ARCH</name>
<accession>A0A5E4LMU8</accession>
<keyword evidence="6" id="KW-0443">Lipid metabolism</keyword>
<comment type="caution">
    <text evidence="11">The sequence shown here is derived from an EMBL/GenBank/DDBJ whole genome shotgun (WGS) entry which is preliminary data.</text>
</comment>
<keyword evidence="3" id="KW-0444">Lipid biosynthesis</keyword>
<dbReference type="InterPro" id="IPR020568">
    <property type="entry name" value="Ribosomal_Su5_D2-typ_SF"/>
</dbReference>
<dbReference type="InterPro" id="IPR005935">
    <property type="entry name" value="Mev_decarb"/>
</dbReference>
<evidence type="ECO:0000256" key="5">
    <source>
        <dbReference type="ARBA" id="ARBA00022840"/>
    </source>
</evidence>
<dbReference type="Pfam" id="PF22700">
    <property type="entry name" value="MVD-like_N"/>
    <property type="match status" value="1"/>
</dbReference>
<dbReference type="PANTHER" id="PTHR10977">
    <property type="entry name" value="DIPHOSPHOMEVALONATE DECARBOXYLASE"/>
    <property type="match status" value="1"/>
</dbReference>
<reference evidence="11 12" key="1">
    <citation type="submission" date="2019-08" db="EMBL/GenBank/DDBJ databases">
        <authorList>
            <person name="Vazquez-Campos X."/>
        </authorList>
    </citation>
    <scope>NUCLEOTIDE SEQUENCE [LARGE SCALE GENOMIC DNA]</scope>
    <source>
        <strain evidence="11">LFW-283_2</strain>
    </source>
</reference>
<dbReference type="Gene3D" id="3.30.230.10">
    <property type="match status" value="1"/>
</dbReference>
<dbReference type="GO" id="GO:0005829">
    <property type="term" value="C:cytosol"/>
    <property type="evidence" value="ECO:0007669"/>
    <property type="project" value="InterPro"/>
</dbReference>
<dbReference type="Proteomes" id="UP000789941">
    <property type="component" value="Unassembled WGS sequence"/>
</dbReference>
<keyword evidence="7 11" id="KW-0456">Lyase</keyword>
<dbReference type="FunFam" id="3.30.230.10:FF:000072">
    <property type="entry name" value="Diphosphomevalonate decarboxylase"/>
    <property type="match status" value="1"/>
</dbReference>
<dbReference type="Gene3D" id="3.30.70.890">
    <property type="entry name" value="GHMP kinase, C-terminal domain"/>
    <property type="match status" value="1"/>
</dbReference>
<evidence type="ECO:0000256" key="1">
    <source>
        <dbReference type="ARBA" id="ARBA00008831"/>
    </source>
</evidence>
<gene>
    <name evidence="11" type="ORF">LFW2832_00025</name>
</gene>
<dbReference type="PANTHER" id="PTHR10977:SF3">
    <property type="entry name" value="DIPHOSPHOMEVALONATE DECARBOXYLASE"/>
    <property type="match status" value="1"/>
</dbReference>
<evidence type="ECO:0000313" key="11">
    <source>
        <dbReference type="EMBL" id="VVC02478.1"/>
    </source>
</evidence>
<dbReference type="InterPro" id="IPR014721">
    <property type="entry name" value="Ribsml_uS5_D2-typ_fold_subgr"/>
</dbReference>
<keyword evidence="4" id="KW-0547">Nucleotide-binding</keyword>
<dbReference type="EMBL" id="CABMJJ010000001">
    <property type="protein sequence ID" value="VVC02478.1"/>
    <property type="molecule type" value="Genomic_DNA"/>
</dbReference>
<evidence type="ECO:0000313" key="12">
    <source>
        <dbReference type="Proteomes" id="UP000789941"/>
    </source>
</evidence>
<evidence type="ECO:0000259" key="10">
    <source>
        <dbReference type="Pfam" id="PF22700"/>
    </source>
</evidence>
<dbReference type="InterPro" id="IPR029765">
    <property type="entry name" value="Mev_diP_decarb"/>
</dbReference>
<dbReference type="GO" id="GO:0004163">
    <property type="term" value="F:diphosphomevalonate decarboxylase activity"/>
    <property type="evidence" value="ECO:0007669"/>
    <property type="project" value="UniProtKB-UniRule"/>
</dbReference>
<evidence type="ECO:0000256" key="6">
    <source>
        <dbReference type="ARBA" id="ARBA00023098"/>
    </source>
</evidence>
<evidence type="ECO:0000256" key="3">
    <source>
        <dbReference type="ARBA" id="ARBA00022516"/>
    </source>
</evidence>
<evidence type="ECO:0000256" key="8">
    <source>
        <dbReference type="NCBIfam" id="TIGR01240"/>
    </source>
</evidence>
<evidence type="ECO:0000259" key="9">
    <source>
        <dbReference type="Pfam" id="PF18376"/>
    </source>
</evidence>
<dbReference type="SUPFAM" id="SSF54211">
    <property type="entry name" value="Ribosomal protein S5 domain 2-like"/>
    <property type="match status" value="1"/>
</dbReference>
<evidence type="ECO:0000256" key="4">
    <source>
        <dbReference type="ARBA" id="ARBA00022741"/>
    </source>
</evidence>
<dbReference type="GO" id="GO:0019287">
    <property type="term" value="P:isopentenyl diphosphate biosynthetic process, mevalonate pathway"/>
    <property type="evidence" value="ECO:0007669"/>
    <property type="project" value="UniProtKB-UniRule"/>
</dbReference>
<dbReference type="NCBIfam" id="TIGR01240">
    <property type="entry name" value="mevDPdecarb"/>
    <property type="match status" value="1"/>
</dbReference>
<sequence>MKYTALSNSNIAIVKYWGKRDYDLNLPTNNSISFTMDDQLQTITTVELDPSLKHDELSLNGQQGTEKETNRVEKFLDILRKMVKTKAHARVYSKNSFPKSAGLASSASGFAALAAAGSKAFELDLSLKEISILARQGSGSASRSVFGGAVEWHAGKLKNGSDSYSEQLSPPDKWKDLRNVIAIISEEEKKISSVEGMKRIAHSKLFKQRLIDVGKRLQIVRSAVKNNDFQAMAYEIMQDSDNMHAVMADSEPPVVYLNNTSNEVRKKVMEFNQQNGFDCHYDPSVGWDTSSNPVAAYTFDAGPNAHVYTTAKYANQIEKILKETNGVKRVLICGIGQGIRFSNAHLF</sequence>
<dbReference type="PIRSF" id="PIRSF015950">
    <property type="entry name" value="Mev_P_decrbx"/>
    <property type="match status" value="1"/>
</dbReference>
<dbReference type="EC" id="4.1.1.33" evidence="2 8"/>
<feature type="domain" description="Mvd1 C-terminal" evidence="9">
    <location>
        <begin position="180"/>
        <end position="324"/>
    </location>
</feature>